<dbReference type="PROSITE" id="PS00217">
    <property type="entry name" value="SUGAR_TRANSPORT_2"/>
    <property type="match status" value="1"/>
</dbReference>
<dbReference type="PANTHER" id="PTHR48020:SF12">
    <property type="entry name" value="PROTON MYO-INOSITOL COTRANSPORTER"/>
    <property type="match status" value="1"/>
</dbReference>
<dbReference type="PROSITE" id="PS50850">
    <property type="entry name" value="MFS"/>
    <property type="match status" value="1"/>
</dbReference>
<dbReference type="InterPro" id="IPR020846">
    <property type="entry name" value="MFS_dom"/>
</dbReference>
<name>A0A0U4WK16_9PSED</name>
<evidence type="ECO:0000256" key="5">
    <source>
        <dbReference type="ARBA" id="ARBA00022989"/>
    </source>
</evidence>
<evidence type="ECO:0000256" key="7">
    <source>
        <dbReference type="RuleBase" id="RU003346"/>
    </source>
</evidence>
<feature type="transmembrane region" description="Helical" evidence="8">
    <location>
        <begin position="148"/>
        <end position="170"/>
    </location>
</feature>
<dbReference type="InterPro" id="IPR005829">
    <property type="entry name" value="Sugar_transporter_CS"/>
</dbReference>
<dbReference type="PRINTS" id="PR00171">
    <property type="entry name" value="SUGRTRNSPORT"/>
</dbReference>
<evidence type="ECO:0000256" key="6">
    <source>
        <dbReference type="ARBA" id="ARBA00023136"/>
    </source>
</evidence>
<proteinExistence type="inferred from homology"/>
<feature type="transmembrane region" description="Helical" evidence="8">
    <location>
        <begin position="352"/>
        <end position="377"/>
    </location>
</feature>
<feature type="transmembrane region" description="Helical" evidence="8">
    <location>
        <begin position="115"/>
        <end position="136"/>
    </location>
</feature>
<keyword evidence="3 7" id="KW-0813">Transport</keyword>
<reference evidence="10 11" key="1">
    <citation type="submission" date="2016-01" db="EMBL/GenBank/DDBJ databases">
        <title>Annotation of Pseudomonas oryzihabitans USDA-ARS-USMARC-56511.</title>
        <authorList>
            <person name="Harhay G.P."/>
            <person name="Harhay D.M."/>
            <person name="Smith T.P.L."/>
            <person name="Bono J.L."/>
            <person name="Heaton M.P."/>
            <person name="Clawson M.L."/>
            <person name="Chitko-Mckown C.G."/>
            <person name="Capik S.F."/>
            <person name="DeDonder K.D."/>
            <person name="Apley M.D."/>
            <person name="Lubbers B.V."/>
            <person name="White B.J."/>
            <person name="Larson R.L."/>
        </authorList>
    </citation>
    <scope>NUCLEOTIDE SEQUENCE [LARGE SCALE GENOMIC DNA]</scope>
    <source>
        <strain evidence="10 11">USDA-ARS-USMARC-56511</strain>
    </source>
</reference>
<keyword evidence="10" id="KW-0762">Sugar transport</keyword>
<evidence type="ECO:0000256" key="8">
    <source>
        <dbReference type="SAM" id="Phobius"/>
    </source>
</evidence>
<evidence type="ECO:0000256" key="4">
    <source>
        <dbReference type="ARBA" id="ARBA00022692"/>
    </source>
</evidence>
<dbReference type="KEGG" id="por:APT59_01425"/>
<evidence type="ECO:0000259" key="9">
    <source>
        <dbReference type="PROSITE" id="PS50850"/>
    </source>
</evidence>
<feature type="transmembrane region" description="Helical" evidence="8">
    <location>
        <begin position="61"/>
        <end position="79"/>
    </location>
</feature>
<evidence type="ECO:0000256" key="3">
    <source>
        <dbReference type="ARBA" id="ARBA00022448"/>
    </source>
</evidence>
<dbReference type="FunFam" id="1.20.1250.20:FF:000134">
    <property type="entry name" value="MFS sugar transporter protein"/>
    <property type="match status" value="1"/>
</dbReference>
<feature type="transmembrane region" description="Helical" evidence="8">
    <location>
        <begin position="254"/>
        <end position="278"/>
    </location>
</feature>
<feature type="transmembrane region" description="Helical" evidence="8">
    <location>
        <begin position="320"/>
        <end position="340"/>
    </location>
</feature>
<dbReference type="Proteomes" id="UP000064137">
    <property type="component" value="Chromosome"/>
</dbReference>
<keyword evidence="4 8" id="KW-0812">Transmembrane</keyword>
<dbReference type="Pfam" id="PF00083">
    <property type="entry name" value="Sugar_tr"/>
    <property type="match status" value="1"/>
</dbReference>
<feature type="transmembrane region" description="Helical" evidence="8">
    <location>
        <begin position="389"/>
        <end position="409"/>
    </location>
</feature>
<dbReference type="Gene3D" id="1.20.1250.20">
    <property type="entry name" value="MFS general substrate transporter like domains"/>
    <property type="match status" value="1"/>
</dbReference>
<dbReference type="GO" id="GO:0016020">
    <property type="term" value="C:membrane"/>
    <property type="evidence" value="ECO:0007669"/>
    <property type="project" value="UniProtKB-SubCell"/>
</dbReference>
<sequence length="466" mass="49971">MLASSPSLATPVAATPRKGLVVLIAVIAALGGLLFGYDTGIIGVALLGLGREFAMDDTVKQLVTGAIIFGALFGCLGTGPISDRLGRRKTIIGVALVFALGSVLSALSPNVTLLILSRFLLGLSAGSSTQIIPVYIAEVAPPEHRGKLVVLFQFMVVFGITVAYFTGFALDEHWRWMFGLGLVPALILLAGMAVLPESPRWLLVKGREQDALAVLERVRGGRTAAEAELAEIKTVSNAPEGNWSDLFSPWVRPALLVGAGIAMFSQITGNNALIYYAPTILTQAGFSDQTAVLATGCSTILVVIMTVVGSFLVDRIGRRRYLLTLIPGSIVALAIMGYLFQGAGPQTDVERWTVVACLAAYLMLNCGGFGVCIWLINAEVYPLFVRGKGASVGAFSHWGFDLLVTLTTLSLVTKLGAAHTFWLYAGISLVALLFIWRLVPETKGKSLEQIEHDLRERRFFPYQRKG</sequence>
<dbReference type="SUPFAM" id="SSF103473">
    <property type="entry name" value="MFS general substrate transporter"/>
    <property type="match status" value="1"/>
</dbReference>
<feature type="transmembrane region" description="Helical" evidence="8">
    <location>
        <begin position="176"/>
        <end position="195"/>
    </location>
</feature>
<organism evidence="10 11">
    <name type="scientific">Pseudomonas oryzihabitans</name>
    <dbReference type="NCBI Taxonomy" id="47885"/>
    <lineage>
        <taxon>Bacteria</taxon>
        <taxon>Pseudomonadati</taxon>
        <taxon>Pseudomonadota</taxon>
        <taxon>Gammaproteobacteria</taxon>
        <taxon>Pseudomonadales</taxon>
        <taxon>Pseudomonadaceae</taxon>
        <taxon>Pseudomonas</taxon>
    </lineage>
</organism>
<dbReference type="InterPro" id="IPR036259">
    <property type="entry name" value="MFS_trans_sf"/>
</dbReference>
<dbReference type="InterPro" id="IPR050814">
    <property type="entry name" value="Myo-inositol_Transporter"/>
</dbReference>
<feature type="transmembrane region" description="Helical" evidence="8">
    <location>
        <begin position="20"/>
        <end position="49"/>
    </location>
</feature>
<dbReference type="InterPro" id="IPR003663">
    <property type="entry name" value="Sugar/inositol_transpt"/>
</dbReference>
<dbReference type="NCBIfam" id="TIGR00879">
    <property type="entry name" value="SP"/>
    <property type="match status" value="1"/>
</dbReference>
<evidence type="ECO:0000256" key="2">
    <source>
        <dbReference type="ARBA" id="ARBA00010992"/>
    </source>
</evidence>
<gene>
    <name evidence="10" type="ORF">APT59_01425</name>
</gene>
<feature type="transmembrane region" description="Helical" evidence="8">
    <location>
        <begin position="421"/>
        <end position="439"/>
    </location>
</feature>
<dbReference type="OrthoDB" id="5368493at2"/>
<dbReference type="InterPro" id="IPR005828">
    <property type="entry name" value="MFS_sugar_transport-like"/>
</dbReference>
<protein>
    <submittedName>
        <fullName evidence="10">MFS sugar transporter</fullName>
    </submittedName>
</protein>
<feature type="transmembrane region" description="Helical" evidence="8">
    <location>
        <begin position="290"/>
        <end position="313"/>
    </location>
</feature>
<keyword evidence="6 8" id="KW-0472">Membrane</keyword>
<feature type="domain" description="Major facilitator superfamily (MFS) profile" evidence="9">
    <location>
        <begin position="24"/>
        <end position="443"/>
    </location>
</feature>
<dbReference type="AlphaFoldDB" id="A0A0U4WK16"/>
<comment type="subcellular location">
    <subcellularLocation>
        <location evidence="1">Membrane</location>
        <topology evidence="1">Multi-pass membrane protein</topology>
    </subcellularLocation>
</comment>
<feature type="transmembrane region" description="Helical" evidence="8">
    <location>
        <begin position="91"/>
        <end position="109"/>
    </location>
</feature>
<dbReference type="EMBL" id="CP013987">
    <property type="protein sequence ID" value="ALZ82931.1"/>
    <property type="molecule type" value="Genomic_DNA"/>
</dbReference>
<dbReference type="PROSITE" id="PS00216">
    <property type="entry name" value="SUGAR_TRANSPORT_1"/>
    <property type="match status" value="2"/>
</dbReference>
<dbReference type="RefSeq" id="WP_059313226.1">
    <property type="nucleotide sequence ID" value="NZ_CP013987.1"/>
</dbReference>
<evidence type="ECO:0000313" key="11">
    <source>
        <dbReference type="Proteomes" id="UP000064137"/>
    </source>
</evidence>
<comment type="similarity">
    <text evidence="2 7">Belongs to the major facilitator superfamily. Sugar transporter (TC 2.A.1.1) family.</text>
</comment>
<dbReference type="PANTHER" id="PTHR48020">
    <property type="entry name" value="PROTON MYO-INOSITOL COTRANSPORTER"/>
    <property type="match status" value="1"/>
</dbReference>
<evidence type="ECO:0000313" key="10">
    <source>
        <dbReference type="EMBL" id="ALZ82931.1"/>
    </source>
</evidence>
<accession>A0A0U4WK16</accession>
<dbReference type="GO" id="GO:0022857">
    <property type="term" value="F:transmembrane transporter activity"/>
    <property type="evidence" value="ECO:0007669"/>
    <property type="project" value="InterPro"/>
</dbReference>
<evidence type="ECO:0000256" key="1">
    <source>
        <dbReference type="ARBA" id="ARBA00004141"/>
    </source>
</evidence>
<keyword evidence="5 8" id="KW-1133">Transmembrane helix</keyword>